<organism evidence="1 2">
    <name type="scientific">Pristionchus pacificus</name>
    <name type="common">Parasitic nematode worm</name>
    <dbReference type="NCBI Taxonomy" id="54126"/>
    <lineage>
        <taxon>Eukaryota</taxon>
        <taxon>Metazoa</taxon>
        <taxon>Ecdysozoa</taxon>
        <taxon>Nematoda</taxon>
        <taxon>Chromadorea</taxon>
        <taxon>Rhabditida</taxon>
        <taxon>Rhabditina</taxon>
        <taxon>Diplogasteromorpha</taxon>
        <taxon>Diplogasteroidea</taxon>
        <taxon>Neodiplogasteridae</taxon>
        <taxon>Pristionchus</taxon>
    </lineage>
</organism>
<reference evidence="2" key="1">
    <citation type="journal article" date="2008" name="Nat. Genet.">
        <title>The Pristionchus pacificus genome provides a unique perspective on nematode lifestyle and parasitism.</title>
        <authorList>
            <person name="Dieterich C."/>
            <person name="Clifton S.W."/>
            <person name="Schuster L.N."/>
            <person name="Chinwalla A."/>
            <person name="Delehaunty K."/>
            <person name="Dinkelacker I."/>
            <person name="Fulton L."/>
            <person name="Fulton R."/>
            <person name="Godfrey J."/>
            <person name="Minx P."/>
            <person name="Mitreva M."/>
            <person name="Roeseler W."/>
            <person name="Tian H."/>
            <person name="Witte H."/>
            <person name="Yang S.P."/>
            <person name="Wilson R.K."/>
            <person name="Sommer R.J."/>
        </authorList>
    </citation>
    <scope>NUCLEOTIDE SEQUENCE [LARGE SCALE GENOMIC DNA]</scope>
    <source>
        <strain evidence="2">PS312</strain>
    </source>
</reference>
<dbReference type="PANTHER" id="PTHR21459:SF2">
    <property type="entry name" value="PROTEIN CBG08968"/>
    <property type="match status" value="1"/>
</dbReference>
<evidence type="ECO:0000313" key="2">
    <source>
        <dbReference type="Proteomes" id="UP000005239"/>
    </source>
</evidence>
<proteinExistence type="predicted"/>
<protein>
    <submittedName>
        <fullName evidence="1">Uncharacterized protein</fullName>
    </submittedName>
</protein>
<gene>
    <name evidence="1" type="primary">WBGene00281834</name>
</gene>
<reference evidence="1" key="2">
    <citation type="submission" date="2022-06" db="UniProtKB">
        <authorList>
            <consortium name="EnsemblMetazoa"/>
        </authorList>
    </citation>
    <scope>IDENTIFICATION</scope>
    <source>
        <strain evidence="1">PS312</strain>
    </source>
</reference>
<dbReference type="PANTHER" id="PTHR21459">
    <property type="entry name" value="PROTEIN CBG08968"/>
    <property type="match status" value="1"/>
</dbReference>
<dbReference type="Proteomes" id="UP000005239">
    <property type="component" value="Unassembled WGS sequence"/>
</dbReference>
<dbReference type="EnsemblMetazoa" id="PPA43465.1">
    <property type="protein sequence ID" value="PPA43465.1"/>
    <property type="gene ID" value="WBGene00281834"/>
</dbReference>
<keyword evidence="2" id="KW-1185">Reference proteome</keyword>
<dbReference type="AlphaFoldDB" id="A0A2A6BGV8"/>
<name>A0A2A6BGV8_PRIPA</name>
<accession>A0A2A6BGV8</accession>
<dbReference type="OrthoDB" id="5859941at2759"/>
<sequence length="615" mass="69688">MGKTTLENILEELKIDREERRKERKALEESIRGIQVQFTKTLSDRVKTLEKAFETFAENTNKSITVLGQLIGRVLDSQSSSISNIPAMKASFVSTMTNSHMINEKATRAVLIGFAEKQTPEETDLADLKTNNKDRDHFIAVARQKQACRLSGSVHAFVRRDLTIEELDVDRSLRREAGKRNAEAVSYATLESFVSLTLVPFLLALNRHSIVLSQLKVLPLLPPLSLPHSPHSPHSLILPLPILVLSLPPHLEEEEEEEEVMEVVELPLVNLVHSSRLPPIYAQVCEQEERSCLRGPLHVSPSVCPPKANKVMTISALSPVHCESEDHLELSCINWDITLSTCDQSPDGIYESLTTFIHDIMDENIPFRKLAQKPSLLSHKSLRLLRKSRKLFRRRFSIGLAPFKDSIKRFNKSVRSSRRKRERDLIRNPNSKRFFRFASDRLKDHSVPIPPLIDATGSHFVSDQSKADHISKHFSKCFNHQTYPIPAQPPPIAGPTIDFVPFSPMVILKTLLRLPNRNSTSPDGIPYITCAFVDFSKAFDSIPLNLLLWKCEKLGIKGGHRLKLSPFRTSSNRYCSFLPNRIIVFWNSLDDSIFSNSSPVIIEFLKNFEIPPIVT</sequence>
<evidence type="ECO:0000313" key="1">
    <source>
        <dbReference type="EnsemblMetazoa" id="PPA43465.1"/>
    </source>
</evidence>
<accession>A0A8R1Z4N0</accession>